<protein>
    <submittedName>
        <fullName evidence="3">Uncharacterized protein</fullName>
    </submittedName>
</protein>
<evidence type="ECO:0000256" key="1">
    <source>
        <dbReference type="SAM" id="MobiDB-lite"/>
    </source>
</evidence>
<dbReference type="AlphaFoldDB" id="A0AAW1F4M6"/>
<reference evidence="3 4" key="1">
    <citation type="journal article" date="2024" name="Genome Biol. Evol.">
        <title>Chromosome-level genome assembly of the viviparous eelpout Zoarces viviparus.</title>
        <authorList>
            <person name="Fuhrmann N."/>
            <person name="Brasseur M.V."/>
            <person name="Bakowski C.E."/>
            <person name="Podsiadlowski L."/>
            <person name="Prost S."/>
            <person name="Krehenwinkel H."/>
            <person name="Mayer C."/>
        </authorList>
    </citation>
    <scope>NUCLEOTIDE SEQUENCE [LARGE SCALE GENOMIC DNA]</scope>
    <source>
        <strain evidence="3">NO-MEL_2022_Ind0_liver</strain>
    </source>
</reference>
<dbReference type="EMBL" id="JBCEZU010000111">
    <property type="protein sequence ID" value="KAK9528624.1"/>
    <property type="molecule type" value="Genomic_DNA"/>
</dbReference>
<comment type="caution">
    <text evidence="3">The sequence shown here is derived from an EMBL/GenBank/DDBJ whole genome shotgun (WGS) entry which is preliminary data.</text>
</comment>
<keyword evidence="2" id="KW-1133">Transmembrane helix</keyword>
<evidence type="ECO:0000256" key="2">
    <source>
        <dbReference type="SAM" id="Phobius"/>
    </source>
</evidence>
<evidence type="ECO:0000313" key="4">
    <source>
        <dbReference type="Proteomes" id="UP001488805"/>
    </source>
</evidence>
<name>A0AAW1F4M6_ZOAVI</name>
<sequence length="134" mass="15793">MMMMIFSGNRGKVEAPNHNQMADTDGADGGQDLEAPEEELDSEHTALIHFGKYFEAQLALPWEQWTFRQKANFCMDRIFLGFLAIFLIILLGEFGFKMWYVTDVKKIAEFVSDWVVFLFNWLFTQERQEEFFEL</sequence>
<feature type="region of interest" description="Disordered" evidence="1">
    <location>
        <begin position="11"/>
        <end position="34"/>
    </location>
</feature>
<accession>A0AAW1F4M6</accession>
<gene>
    <name evidence="3" type="ORF">VZT92_012776</name>
</gene>
<evidence type="ECO:0000313" key="3">
    <source>
        <dbReference type="EMBL" id="KAK9528624.1"/>
    </source>
</evidence>
<keyword evidence="4" id="KW-1185">Reference proteome</keyword>
<dbReference type="Proteomes" id="UP001488805">
    <property type="component" value="Unassembled WGS sequence"/>
</dbReference>
<organism evidence="3 4">
    <name type="scientific">Zoarces viviparus</name>
    <name type="common">Viviparous eelpout</name>
    <name type="synonym">Blennius viviparus</name>
    <dbReference type="NCBI Taxonomy" id="48416"/>
    <lineage>
        <taxon>Eukaryota</taxon>
        <taxon>Metazoa</taxon>
        <taxon>Chordata</taxon>
        <taxon>Craniata</taxon>
        <taxon>Vertebrata</taxon>
        <taxon>Euteleostomi</taxon>
        <taxon>Actinopterygii</taxon>
        <taxon>Neopterygii</taxon>
        <taxon>Teleostei</taxon>
        <taxon>Neoteleostei</taxon>
        <taxon>Acanthomorphata</taxon>
        <taxon>Eupercaria</taxon>
        <taxon>Perciformes</taxon>
        <taxon>Cottioidei</taxon>
        <taxon>Zoarcales</taxon>
        <taxon>Zoarcidae</taxon>
        <taxon>Zoarcinae</taxon>
        <taxon>Zoarces</taxon>
    </lineage>
</organism>
<keyword evidence="2" id="KW-0472">Membrane</keyword>
<keyword evidence="2" id="KW-0812">Transmembrane</keyword>
<feature type="transmembrane region" description="Helical" evidence="2">
    <location>
        <begin position="78"/>
        <end position="101"/>
    </location>
</feature>
<proteinExistence type="predicted"/>